<dbReference type="InterPro" id="IPR029061">
    <property type="entry name" value="THDP-binding"/>
</dbReference>
<dbReference type="Pfam" id="PF02779">
    <property type="entry name" value="Transket_pyr"/>
    <property type="match status" value="1"/>
</dbReference>
<dbReference type="SUPFAM" id="SSF52518">
    <property type="entry name" value="Thiamin diphosphate-binding fold (THDP-binding)"/>
    <property type="match status" value="2"/>
</dbReference>
<name>E1ICJ4_9CHLR</name>
<feature type="binding site" evidence="12">
    <location>
        <position position="365"/>
    </location>
    <ligand>
        <name>substrate</name>
    </ligand>
</feature>
<sequence length="673" mass="72153">MSETTEMSGSTSEIDQRCANAIRALAIDGVQKANSGHPGLPLGMADAAYVLWAKFLSHNPSDPHWPNRDRFILSAGHGSMLIYALLHLTGYDVSLDDLKQFRQVGSKTPGHPEYHDTPGVEMTTGPLGQGVATAVGMALAERWLATTFNRPGMPIVDHYTYVLCGDGDLMEGISQEAASLAGHLKLGKLIYLYDSNNISLVGPTSLAFSEDVAARFAASGWQVLHADGHNMSEVGSALAEAKADTERPSIIICTTHIGYGSPKQDSHGAHGEPLGAANVAKTKEFFNWPTEPDFFVPDEVYDQMRVAVEVGAARQREWEATLARYKESYPEQGALWDRMLSGDLPADWLTSLPTFPTDPKAKGTRVASGDVLNAIAATVPSLLGGSADLHTSDQTYLKNYGSITPTDFSGRNVHYGVREHLMGAAMNGMALHGGVIPYGGTFFVFSDYLRPAIRLAALMKLRVVYVFTHDSIGVGEDGPTHQPVEHLAALRVIPNLYVFRAGDANEAAMGWRLALERRDGPTALIFTRQNVPTLDREVLASAEGSLRGGYVLRSVENPQVILIGTGSELSMALEAADLLAAQGVAAQVVSLPCWELFEAQDQAYRDSVLPPSISARVAVEAGVSMGWDRYVGPQGAVVGMSSFGASGPAPQLYAKFGITAQQVAAAAMRVLEK</sequence>
<feature type="binding site" evidence="13">
    <location>
        <position position="196"/>
    </location>
    <ligand>
        <name>thiamine diphosphate</name>
        <dbReference type="ChEBI" id="CHEBI:58937"/>
    </ligand>
</feature>
<comment type="cofactor">
    <cofactor evidence="14">
        <name>Mg(2+)</name>
        <dbReference type="ChEBI" id="CHEBI:18420"/>
    </cofactor>
    <text evidence="14">Binds 1 Mg(2+) ion per subunit. Can also utilize other divalent metal cations, such as Ca(2+), Mn(2+) and Co(2+).</text>
</comment>
<evidence type="ECO:0000256" key="5">
    <source>
        <dbReference type="ARBA" id="ARBA00022679"/>
    </source>
</evidence>
<evidence type="ECO:0000256" key="4">
    <source>
        <dbReference type="ARBA" id="ARBA00016662"/>
    </source>
</evidence>
<feature type="binding site" evidence="12">
    <location>
        <position position="392"/>
    </location>
    <ligand>
        <name>substrate</name>
    </ligand>
</feature>
<dbReference type="GO" id="GO:0005829">
    <property type="term" value="C:cytosol"/>
    <property type="evidence" value="ECO:0007669"/>
    <property type="project" value="TreeGrafter"/>
</dbReference>
<evidence type="ECO:0000256" key="3">
    <source>
        <dbReference type="ARBA" id="ARBA00013152"/>
    </source>
</evidence>
<comment type="similarity">
    <text evidence="1 16">Belongs to the transketolase family.</text>
</comment>
<feature type="binding site" evidence="13">
    <location>
        <position position="167"/>
    </location>
    <ligand>
        <name>thiamine diphosphate</name>
        <dbReference type="ChEBI" id="CHEBI:58937"/>
    </ligand>
</feature>
<dbReference type="InterPro" id="IPR055152">
    <property type="entry name" value="Transketolase-like_C_2"/>
</dbReference>
<proteinExistence type="inferred from homology"/>
<dbReference type="PANTHER" id="PTHR43522:SF2">
    <property type="entry name" value="TRANSKETOLASE 1-RELATED"/>
    <property type="match status" value="1"/>
</dbReference>
<evidence type="ECO:0000256" key="12">
    <source>
        <dbReference type="PIRSR" id="PIRSR605478-2"/>
    </source>
</evidence>
<dbReference type="FunFam" id="3.40.50.970:FF:000003">
    <property type="entry name" value="Transketolase"/>
    <property type="match status" value="1"/>
</dbReference>
<evidence type="ECO:0000256" key="1">
    <source>
        <dbReference type="ARBA" id="ARBA00007131"/>
    </source>
</evidence>
<dbReference type="Proteomes" id="UP000054010">
    <property type="component" value="Unassembled WGS sequence"/>
</dbReference>
<evidence type="ECO:0000256" key="16">
    <source>
        <dbReference type="RuleBase" id="RU004996"/>
    </source>
</evidence>
<comment type="catalytic activity">
    <reaction evidence="9 16">
        <text>D-sedoheptulose 7-phosphate + D-glyceraldehyde 3-phosphate = aldehydo-D-ribose 5-phosphate + D-xylulose 5-phosphate</text>
        <dbReference type="Rhea" id="RHEA:10508"/>
        <dbReference type="ChEBI" id="CHEBI:57483"/>
        <dbReference type="ChEBI" id="CHEBI:57737"/>
        <dbReference type="ChEBI" id="CHEBI:58273"/>
        <dbReference type="ChEBI" id="CHEBI:59776"/>
        <dbReference type="EC" id="2.2.1.1"/>
    </reaction>
</comment>
<dbReference type="GO" id="GO:0006098">
    <property type="term" value="P:pentose-phosphate shunt"/>
    <property type="evidence" value="ECO:0007669"/>
    <property type="project" value="TreeGrafter"/>
</dbReference>
<evidence type="ECO:0000256" key="8">
    <source>
        <dbReference type="ARBA" id="ARBA00023052"/>
    </source>
</evidence>
<feature type="binding site" evidence="12">
    <location>
        <position position="481"/>
    </location>
    <ligand>
        <name>substrate</name>
    </ligand>
</feature>
<dbReference type="Gene3D" id="3.40.50.970">
    <property type="match status" value="2"/>
</dbReference>
<dbReference type="CDD" id="cd07033">
    <property type="entry name" value="TPP_PYR_DXS_TK_like"/>
    <property type="match status" value="1"/>
</dbReference>
<dbReference type="GO" id="GO:0004802">
    <property type="term" value="F:transketolase activity"/>
    <property type="evidence" value="ECO:0007669"/>
    <property type="project" value="UniProtKB-UniRule"/>
</dbReference>
<feature type="site" description="Important for catalytic activity" evidence="15">
    <location>
        <position position="37"/>
    </location>
</feature>
<dbReference type="EMBL" id="ADVR01000026">
    <property type="protein sequence ID" value="EFO81122.1"/>
    <property type="molecule type" value="Genomic_DNA"/>
</dbReference>
<dbReference type="CDD" id="cd02012">
    <property type="entry name" value="TPP_TK"/>
    <property type="match status" value="1"/>
</dbReference>
<keyword evidence="8 13" id="KW-0786">Thiamine pyrophosphate</keyword>
<dbReference type="eggNOG" id="COG0021">
    <property type="taxonomic scope" value="Bacteria"/>
</dbReference>
<comment type="cofactor">
    <cofactor evidence="16">
        <name>Mg(2+)</name>
        <dbReference type="ChEBI" id="CHEBI:18420"/>
    </cofactor>
    <cofactor evidence="16">
        <name>Ca(2+)</name>
        <dbReference type="ChEBI" id="CHEBI:29108"/>
    </cofactor>
    <cofactor evidence="16">
        <name>Mn(2+)</name>
        <dbReference type="ChEBI" id="CHEBI:29035"/>
    </cofactor>
    <cofactor evidence="16">
        <name>Co(2+)</name>
        <dbReference type="ChEBI" id="CHEBI:48828"/>
    </cofactor>
    <text evidence="16">Binds 1 Mg(2+) ion per subunit. Can also utilize other divalent metal cations, such as Ca(2+), Mn(2+) and Co(2+).</text>
</comment>
<feature type="binding site" evidence="12">
    <location>
        <position position="477"/>
    </location>
    <ligand>
        <name>substrate</name>
    </ligand>
</feature>
<feature type="binding site" evidence="14">
    <location>
        <position position="196"/>
    </location>
    <ligand>
        <name>Mg(2+)</name>
        <dbReference type="ChEBI" id="CHEBI:18420"/>
    </ligand>
</feature>
<evidence type="ECO:0000259" key="17">
    <source>
        <dbReference type="SMART" id="SM00861"/>
    </source>
</evidence>
<dbReference type="AlphaFoldDB" id="E1ICJ4"/>
<feature type="binding site" evidence="12">
    <location>
        <position position="37"/>
    </location>
    <ligand>
        <name>substrate</name>
    </ligand>
</feature>
<dbReference type="InterPro" id="IPR005474">
    <property type="entry name" value="Transketolase_N"/>
</dbReference>
<feature type="binding site" evidence="12">
    <location>
        <position position="528"/>
    </location>
    <ligand>
        <name>substrate</name>
    </ligand>
</feature>
<reference evidence="18 19" key="1">
    <citation type="journal article" date="2011" name="J. Bacteriol.">
        <title>Draft genome sequence of the anoxygenic filamentous phototrophic bacterium Oscillochloris trichoides subsp. DG-6.</title>
        <authorList>
            <person name="Kuznetsov B.B."/>
            <person name="Ivanovsky R.N."/>
            <person name="Keppen O.I."/>
            <person name="Sukhacheva M.V."/>
            <person name="Bumazhkin B.K."/>
            <person name="Patutina E.O."/>
            <person name="Beletsky A.V."/>
            <person name="Mardanov A.V."/>
            <person name="Baslerov R.V."/>
            <person name="Panteleeva A.N."/>
            <person name="Kolganova T.V."/>
            <person name="Ravin N.V."/>
            <person name="Skryabin K.G."/>
        </authorList>
    </citation>
    <scope>NUCLEOTIDE SEQUENCE [LARGE SCALE GENOMIC DNA]</scope>
    <source>
        <strain evidence="18 19">DG-6</strain>
    </source>
</reference>
<dbReference type="PROSITE" id="PS00802">
    <property type="entry name" value="TRANSKETOLASE_2"/>
    <property type="match status" value="1"/>
</dbReference>
<evidence type="ECO:0000313" key="18">
    <source>
        <dbReference type="EMBL" id="EFO81122.1"/>
    </source>
</evidence>
<dbReference type="STRING" id="765420.OSCT_1045"/>
<feature type="site" description="Important for catalytic activity" evidence="15">
    <location>
        <position position="270"/>
    </location>
</feature>
<dbReference type="Gene3D" id="3.40.50.920">
    <property type="match status" value="1"/>
</dbReference>
<evidence type="ECO:0000256" key="9">
    <source>
        <dbReference type="ARBA" id="ARBA00049473"/>
    </source>
</evidence>
<evidence type="ECO:0000313" key="19">
    <source>
        <dbReference type="Proteomes" id="UP000054010"/>
    </source>
</evidence>
<dbReference type="PROSITE" id="PS00801">
    <property type="entry name" value="TRANSKETOLASE_1"/>
    <property type="match status" value="1"/>
</dbReference>
<dbReference type="FunFam" id="3.40.50.970:FF:000004">
    <property type="entry name" value="Transketolase"/>
    <property type="match status" value="1"/>
</dbReference>
<dbReference type="SUPFAM" id="SSF52922">
    <property type="entry name" value="TK C-terminal domain-like"/>
    <property type="match status" value="1"/>
</dbReference>
<accession>E1ICJ4</accession>
<dbReference type="InterPro" id="IPR005478">
    <property type="entry name" value="Transketolase_bac-like"/>
</dbReference>
<comment type="function">
    <text evidence="16">Catalyzes the transfer of a two-carbon ketol group from a ketose donor to an aldose acceptor, via a covalent intermediate with the cofactor thiamine pyrophosphate.</text>
</comment>
<feature type="active site" description="Proton donor" evidence="11">
    <location>
        <position position="419"/>
    </location>
</feature>
<dbReference type="PANTHER" id="PTHR43522">
    <property type="entry name" value="TRANSKETOLASE"/>
    <property type="match status" value="1"/>
</dbReference>
<protein>
    <recommendedName>
        <fullName evidence="4 10">Transketolase</fullName>
        <ecNumber evidence="3 10">2.2.1.1</ecNumber>
    </recommendedName>
</protein>
<dbReference type="InterPro" id="IPR020826">
    <property type="entry name" value="Transketolase_BS"/>
</dbReference>
<comment type="cofactor">
    <cofactor evidence="13">
        <name>thiamine diphosphate</name>
        <dbReference type="ChEBI" id="CHEBI:58937"/>
    </cofactor>
    <text evidence="13">Binds 1 thiamine pyrophosphate per subunit. During the reaction, the substrate forms a covalent intermediate with the cofactor.</text>
</comment>
<dbReference type="SMART" id="SM00861">
    <property type="entry name" value="Transket_pyr"/>
    <property type="match status" value="1"/>
</dbReference>
<dbReference type="InterPro" id="IPR033247">
    <property type="entry name" value="Transketolase_fam"/>
</dbReference>
<dbReference type="InterPro" id="IPR009014">
    <property type="entry name" value="Transketo_C/PFOR_II"/>
</dbReference>
<feature type="binding site" evidence="13">
    <location>
        <position position="445"/>
    </location>
    <ligand>
        <name>thiamine diphosphate</name>
        <dbReference type="ChEBI" id="CHEBI:58937"/>
    </ligand>
</feature>
<dbReference type="EC" id="2.2.1.1" evidence="3 10"/>
<feature type="binding site" evidence="13">
    <location>
        <position position="77"/>
    </location>
    <ligand>
        <name>thiamine diphosphate</name>
        <dbReference type="ChEBI" id="CHEBI:58937"/>
    </ligand>
</feature>
<feature type="binding site" evidence="13">
    <location>
        <begin position="125"/>
        <end position="127"/>
    </location>
    <ligand>
        <name>thiamine diphosphate</name>
        <dbReference type="ChEBI" id="CHEBI:58937"/>
    </ligand>
</feature>
<dbReference type="HOGENOM" id="CLU_009227_0_0_0"/>
<keyword evidence="6 14" id="KW-0479">Metal-binding</keyword>
<feature type="binding site" evidence="14">
    <location>
        <position position="166"/>
    </location>
    <ligand>
        <name>Mg(2+)</name>
        <dbReference type="ChEBI" id="CHEBI:18420"/>
    </ligand>
</feature>
<dbReference type="GO" id="GO:0046872">
    <property type="term" value="F:metal ion binding"/>
    <property type="evidence" value="ECO:0007669"/>
    <property type="project" value="UniProtKB-KW"/>
</dbReference>
<evidence type="ECO:0000256" key="15">
    <source>
        <dbReference type="PIRSR" id="PIRSR605478-5"/>
    </source>
</evidence>
<evidence type="ECO:0000256" key="14">
    <source>
        <dbReference type="PIRSR" id="PIRSR605478-4"/>
    </source>
</evidence>
<dbReference type="Pfam" id="PF00456">
    <property type="entry name" value="Transketolase_N"/>
    <property type="match status" value="1"/>
</dbReference>
<feature type="binding site" evidence="14">
    <location>
        <position position="198"/>
    </location>
    <ligand>
        <name>Mg(2+)</name>
        <dbReference type="ChEBI" id="CHEBI:18420"/>
    </ligand>
</feature>
<keyword evidence="16" id="KW-0106">Calcium</keyword>
<organism evidence="18 19">
    <name type="scientific">Oscillochloris trichoides DG-6</name>
    <dbReference type="NCBI Taxonomy" id="765420"/>
    <lineage>
        <taxon>Bacteria</taxon>
        <taxon>Bacillati</taxon>
        <taxon>Chloroflexota</taxon>
        <taxon>Chloroflexia</taxon>
        <taxon>Chloroflexales</taxon>
        <taxon>Chloroflexineae</taxon>
        <taxon>Oscillochloridaceae</taxon>
        <taxon>Oscillochloris</taxon>
    </lineage>
</organism>
<evidence type="ECO:0000256" key="2">
    <source>
        <dbReference type="ARBA" id="ARBA00011738"/>
    </source>
</evidence>
<dbReference type="InterPro" id="IPR049557">
    <property type="entry name" value="Transketolase_CS"/>
</dbReference>
<gene>
    <name evidence="18" type="ORF">OSCT_1045</name>
</gene>
<evidence type="ECO:0000256" key="10">
    <source>
        <dbReference type="NCBIfam" id="TIGR00232"/>
    </source>
</evidence>
<comment type="caution">
    <text evidence="18">The sequence shown here is derived from an EMBL/GenBank/DDBJ whole genome shotgun (WGS) entry which is preliminary data.</text>
</comment>
<evidence type="ECO:0000256" key="7">
    <source>
        <dbReference type="ARBA" id="ARBA00022842"/>
    </source>
</evidence>
<keyword evidence="5 16" id="KW-0808">Transferase</keyword>
<keyword evidence="19" id="KW-1185">Reference proteome</keyword>
<feature type="domain" description="Transketolase-like pyrimidine-binding" evidence="17">
    <location>
        <begin position="362"/>
        <end position="533"/>
    </location>
</feature>
<dbReference type="Pfam" id="PF22613">
    <property type="entry name" value="Transketolase_C_1"/>
    <property type="match status" value="1"/>
</dbReference>
<dbReference type="FunFam" id="3.40.50.920:FF:000003">
    <property type="entry name" value="Transketolase"/>
    <property type="match status" value="1"/>
</dbReference>
<evidence type="ECO:0000256" key="13">
    <source>
        <dbReference type="PIRSR" id="PIRSR605478-3"/>
    </source>
</evidence>
<comment type="subunit">
    <text evidence="2 16">Homodimer.</text>
</comment>
<feature type="binding site" evidence="12">
    <location>
        <position position="469"/>
    </location>
    <ligand>
        <name>substrate</name>
    </ligand>
</feature>
<evidence type="ECO:0000256" key="6">
    <source>
        <dbReference type="ARBA" id="ARBA00022723"/>
    </source>
</evidence>
<feature type="binding site" evidence="12">
    <location>
        <position position="270"/>
    </location>
    <ligand>
        <name>substrate</name>
    </ligand>
</feature>
<dbReference type="InterPro" id="IPR005475">
    <property type="entry name" value="Transketolase-like_Pyr-bd"/>
</dbReference>
<evidence type="ECO:0000256" key="11">
    <source>
        <dbReference type="PIRSR" id="PIRSR605478-1"/>
    </source>
</evidence>
<dbReference type="NCBIfam" id="TIGR00232">
    <property type="entry name" value="tktlase_bact"/>
    <property type="match status" value="1"/>
</dbReference>
<keyword evidence="7 14" id="KW-0460">Magnesium</keyword>
<feature type="binding site" evidence="13">
    <location>
        <position position="270"/>
    </location>
    <ligand>
        <name>thiamine diphosphate</name>
        <dbReference type="ChEBI" id="CHEBI:58937"/>
    </ligand>
</feature>